<gene>
    <name evidence="4" type="ORF">C5E45_19050</name>
</gene>
<evidence type="ECO:0000313" key="5">
    <source>
        <dbReference type="Proteomes" id="UP000239874"/>
    </source>
</evidence>
<dbReference type="InterPro" id="IPR003399">
    <property type="entry name" value="Mce/MlaD"/>
</dbReference>
<reference evidence="4 5" key="1">
    <citation type="submission" date="2018-02" db="EMBL/GenBank/DDBJ databases">
        <title>8 Nocardia nova and 1 Nocardia cyriacigeorgica strain used for evolution to TMP-SMX.</title>
        <authorList>
            <person name="Mehta H."/>
            <person name="Weng J."/>
            <person name="Shamoo Y."/>
        </authorList>
    </citation>
    <scope>NUCLEOTIDE SEQUENCE [LARGE SCALE GENOMIC DNA]</scope>
    <source>
        <strain evidence="4 5">MDA3139</strain>
    </source>
</reference>
<dbReference type="InterPro" id="IPR005693">
    <property type="entry name" value="Mce"/>
</dbReference>
<feature type="domain" description="Mce/MlaD" evidence="2">
    <location>
        <begin position="42"/>
        <end position="115"/>
    </location>
</feature>
<evidence type="ECO:0000259" key="3">
    <source>
        <dbReference type="Pfam" id="PF11887"/>
    </source>
</evidence>
<sequence length="483" mass="51647">MQLTRRIKIQLIVFLIVAVVGDGVMALKYMQLPTTFFGVGRYEVTMRLPVTGGLYGTSNVQYRGSEVGKVKRVTVADRGVDAVLSLSSNVKIPFDLDAQVHSRSAVGEQYVELLPRNGGSRPLKNGDVIPADRVSVPADIGTLIETVRKGLESIPRQDLRTLLDEGYLAFNGTGPDIGRLIEALSRLSGAARAAAEPTIQLLRDAGPVLDSQAATSDSIAAWSRNLADVTRQLDENDAHVRTILADAPAALDQSRQLLEQLRPTLPMLLANLVSIGKVAITYNASLEQILVLLPQGTAVHAATVVPNLGTGQPGAFLDFDLNLNVPPPCTTGFLPPSERRSPTAVDYPERPQGNFYCRIPQDAQNTVRGVRNTPCMEDLGKRAPTVEMCDSAEQYVPLNGGGNWSGDPNSTATGQTVPDDSGAAAPPGASGSRTQPSSLTTSEYDPATGTYLGPDGRVCTQTDLIAHPQKEQTWQTMMTPTGR</sequence>
<feature type="region of interest" description="Disordered" evidence="1">
    <location>
        <begin position="398"/>
        <end position="456"/>
    </location>
</feature>
<accession>A0A2S6AMT9</accession>
<dbReference type="GO" id="GO:0005576">
    <property type="term" value="C:extracellular region"/>
    <property type="evidence" value="ECO:0007669"/>
    <property type="project" value="TreeGrafter"/>
</dbReference>
<dbReference type="PANTHER" id="PTHR33371">
    <property type="entry name" value="INTERMEMBRANE PHOSPHOLIPID TRANSPORT SYSTEM BINDING PROTEIN MLAD-RELATED"/>
    <property type="match status" value="1"/>
</dbReference>
<feature type="domain" description="Mammalian cell entry C-terminal" evidence="3">
    <location>
        <begin position="121"/>
        <end position="293"/>
    </location>
</feature>
<dbReference type="AlphaFoldDB" id="A0A2S6AMT9"/>
<evidence type="ECO:0000259" key="2">
    <source>
        <dbReference type="Pfam" id="PF02470"/>
    </source>
</evidence>
<dbReference type="NCBIfam" id="TIGR00996">
    <property type="entry name" value="Mtu_fam_mce"/>
    <property type="match status" value="1"/>
</dbReference>
<feature type="compositionally biased region" description="Polar residues" evidence="1">
    <location>
        <begin position="433"/>
        <end position="443"/>
    </location>
</feature>
<dbReference type="Pfam" id="PF02470">
    <property type="entry name" value="MlaD"/>
    <property type="match status" value="1"/>
</dbReference>
<proteinExistence type="predicted"/>
<comment type="caution">
    <text evidence="4">The sequence shown here is derived from an EMBL/GenBank/DDBJ whole genome shotgun (WGS) entry which is preliminary data.</text>
</comment>
<name>A0A2S6AMT9_9NOCA</name>
<dbReference type="InterPro" id="IPR052336">
    <property type="entry name" value="MlaD_Phospholipid_Transporter"/>
</dbReference>
<evidence type="ECO:0000313" key="4">
    <source>
        <dbReference type="EMBL" id="PPJ36529.1"/>
    </source>
</evidence>
<dbReference type="InterPro" id="IPR024516">
    <property type="entry name" value="Mce_C"/>
</dbReference>
<dbReference type="PANTHER" id="PTHR33371:SF16">
    <property type="entry name" value="MCE-FAMILY PROTEIN MCE3F"/>
    <property type="match status" value="1"/>
</dbReference>
<feature type="compositionally biased region" description="Low complexity" evidence="1">
    <location>
        <begin position="418"/>
        <end position="432"/>
    </location>
</feature>
<dbReference type="Proteomes" id="UP000239874">
    <property type="component" value="Unassembled WGS sequence"/>
</dbReference>
<dbReference type="RefSeq" id="WP_104380065.1">
    <property type="nucleotide sequence ID" value="NZ_PSZC01000013.1"/>
</dbReference>
<protein>
    <submittedName>
        <fullName evidence="4">Mammalian cell entry protein</fullName>
    </submittedName>
</protein>
<dbReference type="Pfam" id="PF11887">
    <property type="entry name" value="Mce4_CUP1"/>
    <property type="match status" value="1"/>
</dbReference>
<evidence type="ECO:0000256" key="1">
    <source>
        <dbReference type="SAM" id="MobiDB-lite"/>
    </source>
</evidence>
<feature type="compositionally biased region" description="Polar residues" evidence="1">
    <location>
        <begin position="406"/>
        <end position="416"/>
    </location>
</feature>
<dbReference type="EMBL" id="PSZC01000013">
    <property type="protein sequence ID" value="PPJ36529.1"/>
    <property type="molecule type" value="Genomic_DNA"/>
</dbReference>
<organism evidence="4 5">
    <name type="scientific">Nocardia nova</name>
    <dbReference type="NCBI Taxonomy" id="37330"/>
    <lineage>
        <taxon>Bacteria</taxon>
        <taxon>Bacillati</taxon>
        <taxon>Actinomycetota</taxon>
        <taxon>Actinomycetes</taxon>
        <taxon>Mycobacteriales</taxon>
        <taxon>Nocardiaceae</taxon>
        <taxon>Nocardia</taxon>
    </lineage>
</organism>